<evidence type="ECO:0000313" key="3">
    <source>
        <dbReference type="Proteomes" id="UP000829291"/>
    </source>
</evidence>
<dbReference type="Proteomes" id="UP000829291">
    <property type="component" value="Chromosome 2"/>
</dbReference>
<dbReference type="GeneID" id="107223707"/>
<gene>
    <name evidence="4" type="primary">LOC107223707</name>
</gene>
<name>A0A6J0BXJ4_NEOLC</name>
<dbReference type="InParanoid" id="A0A6J0BXJ4"/>
<feature type="chain" id="PRO_5026789264" evidence="2">
    <location>
        <begin position="22"/>
        <end position="341"/>
    </location>
</feature>
<feature type="region of interest" description="Disordered" evidence="1">
    <location>
        <begin position="92"/>
        <end position="269"/>
    </location>
</feature>
<sequence>MTSYLTLALATVAISATISTARVIPAEPLSVMLDAYGNPVLFLREKRAPLRPVVPQRAMMFTGYYRPARRSEDGDQATGVFAQGNSVSGGAYLGGIPPTGLKNGPEPIDEPELSSAQAEAAPEAGNPNLGFPDDDQQVQEQPDAGFSPQKPSVFTGENDAASGGHLGTTTFSTSCKDQPETPIANPEPLPNDVEEGEAGVEAPEDSAAPEEAGQPPAPEGPTVLAQRPSVKKGKKRPIVPEADEDDEDDFEDDESVAPSWPVTGNRRQGGYVPNLNNFFPMMFSFPGISRRAGSSGSLPGVVTAIANSYSTGKSGVASSIATAYGGAPNGKKARRTPVAEE</sequence>
<dbReference type="KEGG" id="nlo:107223707"/>
<feature type="region of interest" description="Disordered" evidence="1">
    <location>
        <begin position="321"/>
        <end position="341"/>
    </location>
</feature>
<feature type="compositionally biased region" description="Acidic residues" evidence="1">
    <location>
        <begin position="241"/>
        <end position="255"/>
    </location>
</feature>
<organism evidence="4">
    <name type="scientific">Neodiprion lecontei</name>
    <name type="common">Redheaded pine sawfly</name>
    <dbReference type="NCBI Taxonomy" id="441921"/>
    <lineage>
        <taxon>Eukaryota</taxon>
        <taxon>Metazoa</taxon>
        <taxon>Ecdysozoa</taxon>
        <taxon>Arthropoda</taxon>
        <taxon>Hexapoda</taxon>
        <taxon>Insecta</taxon>
        <taxon>Pterygota</taxon>
        <taxon>Neoptera</taxon>
        <taxon>Endopterygota</taxon>
        <taxon>Hymenoptera</taxon>
        <taxon>Tenthredinoidea</taxon>
        <taxon>Diprionidae</taxon>
        <taxon>Diprioninae</taxon>
        <taxon>Neodiprion</taxon>
    </lineage>
</organism>
<evidence type="ECO:0000313" key="4">
    <source>
        <dbReference type="RefSeq" id="XP_015518972.1"/>
    </source>
</evidence>
<dbReference type="RefSeq" id="XP_015518972.1">
    <property type="nucleotide sequence ID" value="XM_015663486.2"/>
</dbReference>
<evidence type="ECO:0000256" key="2">
    <source>
        <dbReference type="SAM" id="SignalP"/>
    </source>
</evidence>
<keyword evidence="3" id="KW-1185">Reference proteome</keyword>
<dbReference type="OrthoDB" id="8121168at2759"/>
<proteinExistence type="predicted"/>
<reference evidence="4" key="1">
    <citation type="submission" date="2025-08" db="UniProtKB">
        <authorList>
            <consortium name="RefSeq"/>
        </authorList>
    </citation>
    <scope>IDENTIFICATION</scope>
    <source>
        <tissue evidence="4">Thorax and Abdomen</tissue>
    </source>
</reference>
<accession>A0A6J0BXJ4</accession>
<feature type="compositionally biased region" description="Acidic residues" evidence="1">
    <location>
        <begin position="192"/>
        <end position="208"/>
    </location>
</feature>
<feature type="compositionally biased region" description="Polar residues" evidence="1">
    <location>
        <begin position="167"/>
        <end position="176"/>
    </location>
</feature>
<protein>
    <submittedName>
        <fullName evidence="4">Uncharacterized protein LOC107223707 isoform X1</fullName>
    </submittedName>
</protein>
<keyword evidence="2" id="KW-0732">Signal</keyword>
<evidence type="ECO:0000256" key="1">
    <source>
        <dbReference type="SAM" id="MobiDB-lite"/>
    </source>
</evidence>
<feature type="signal peptide" evidence="2">
    <location>
        <begin position="1"/>
        <end position="21"/>
    </location>
</feature>
<dbReference type="AlphaFoldDB" id="A0A6J0BXJ4"/>